<keyword evidence="6 13" id="KW-0812">Transmembrane</keyword>
<keyword evidence="12 13" id="KW-0472">Membrane</keyword>
<gene>
    <name evidence="15" type="ORF">J2S05_002099</name>
</gene>
<evidence type="ECO:0000256" key="4">
    <source>
        <dbReference type="ARBA" id="ARBA00022475"/>
    </source>
</evidence>
<comment type="subcellular location">
    <subcellularLocation>
        <location evidence="2">Cell membrane</location>
        <topology evidence="2">Multi-pass membrane protein</topology>
    </subcellularLocation>
</comment>
<evidence type="ECO:0000256" key="2">
    <source>
        <dbReference type="ARBA" id="ARBA00004651"/>
    </source>
</evidence>
<comment type="catalytic activity">
    <reaction evidence="1">
        <text>ATP + protein L-histidine = ADP + protein N-phospho-L-histidine.</text>
        <dbReference type="EC" id="2.7.13.3"/>
    </reaction>
</comment>
<dbReference type="PANTHER" id="PTHR45453">
    <property type="entry name" value="PHOSPHATE REGULON SENSOR PROTEIN PHOR"/>
    <property type="match status" value="1"/>
</dbReference>
<dbReference type="Proteomes" id="UP001225034">
    <property type="component" value="Unassembled WGS sequence"/>
</dbReference>
<dbReference type="RefSeq" id="WP_306982474.1">
    <property type="nucleotide sequence ID" value="NZ_JAUSUA010000002.1"/>
</dbReference>
<keyword evidence="4" id="KW-1003">Cell membrane</keyword>
<evidence type="ECO:0000313" key="15">
    <source>
        <dbReference type="EMBL" id="MDQ0207300.1"/>
    </source>
</evidence>
<name>A0ABT9YII2_9BACI</name>
<keyword evidence="5 15" id="KW-0808">Transferase</keyword>
<evidence type="ECO:0000256" key="5">
    <source>
        <dbReference type="ARBA" id="ARBA00022679"/>
    </source>
</evidence>
<proteinExistence type="predicted"/>
<keyword evidence="16" id="KW-1185">Reference proteome</keyword>
<dbReference type="InterPro" id="IPR036890">
    <property type="entry name" value="HATPase_C_sf"/>
</dbReference>
<comment type="caution">
    <text evidence="15">The sequence shown here is derived from an EMBL/GenBank/DDBJ whole genome shotgun (WGS) entry which is preliminary data.</text>
</comment>
<dbReference type="InterPro" id="IPR004358">
    <property type="entry name" value="Sig_transdc_His_kin-like_C"/>
</dbReference>
<organism evidence="15 16">
    <name type="scientific">Alkalicoccobacillus murimartini</name>
    <dbReference type="NCBI Taxonomy" id="171685"/>
    <lineage>
        <taxon>Bacteria</taxon>
        <taxon>Bacillati</taxon>
        <taxon>Bacillota</taxon>
        <taxon>Bacilli</taxon>
        <taxon>Bacillales</taxon>
        <taxon>Bacillaceae</taxon>
        <taxon>Alkalicoccobacillus</taxon>
    </lineage>
</organism>
<feature type="transmembrane region" description="Helical" evidence="13">
    <location>
        <begin position="12"/>
        <end position="33"/>
    </location>
</feature>
<dbReference type="EC" id="2.7.13.3" evidence="3"/>
<evidence type="ECO:0000256" key="11">
    <source>
        <dbReference type="ARBA" id="ARBA00023012"/>
    </source>
</evidence>
<dbReference type="Gene3D" id="3.30.565.10">
    <property type="entry name" value="Histidine kinase-like ATPase, C-terminal domain"/>
    <property type="match status" value="1"/>
</dbReference>
<dbReference type="Pfam" id="PF02518">
    <property type="entry name" value="HATPase_c"/>
    <property type="match status" value="1"/>
</dbReference>
<evidence type="ECO:0000256" key="10">
    <source>
        <dbReference type="ARBA" id="ARBA00022989"/>
    </source>
</evidence>
<keyword evidence="7" id="KW-0547">Nucleotide-binding</keyword>
<evidence type="ECO:0000259" key="14">
    <source>
        <dbReference type="PROSITE" id="PS50109"/>
    </source>
</evidence>
<evidence type="ECO:0000256" key="13">
    <source>
        <dbReference type="SAM" id="Phobius"/>
    </source>
</evidence>
<accession>A0ABT9YII2</accession>
<evidence type="ECO:0000256" key="3">
    <source>
        <dbReference type="ARBA" id="ARBA00012438"/>
    </source>
</evidence>
<dbReference type="PANTHER" id="PTHR45453:SF2">
    <property type="entry name" value="HISTIDINE KINASE"/>
    <property type="match status" value="1"/>
</dbReference>
<feature type="transmembrane region" description="Helical" evidence="13">
    <location>
        <begin position="39"/>
        <end position="57"/>
    </location>
</feature>
<dbReference type="InterPro" id="IPR003594">
    <property type="entry name" value="HATPase_dom"/>
</dbReference>
<protein>
    <recommendedName>
        <fullName evidence="3">histidine kinase</fullName>
        <ecNumber evidence="3">2.7.13.3</ecNumber>
    </recommendedName>
</protein>
<evidence type="ECO:0000313" key="16">
    <source>
        <dbReference type="Proteomes" id="UP001225034"/>
    </source>
</evidence>
<evidence type="ECO:0000256" key="12">
    <source>
        <dbReference type="ARBA" id="ARBA00023136"/>
    </source>
</evidence>
<keyword evidence="10 13" id="KW-1133">Transmembrane helix</keyword>
<keyword evidence="9" id="KW-0067">ATP-binding</keyword>
<keyword evidence="8 15" id="KW-0418">Kinase</keyword>
<evidence type="ECO:0000256" key="1">
    <source>
        <dbReference type="ARBA" id="ARBA00000085"/>
    </source>
</evidence>
<reference evidence="15 16" key="1">
    <citation type="submission" date="2023-07" db="EMBL/GenBank/DDBJ databases">
        <title>Genomic Encyclopedia of Type Strains, Phase IV (KMG-IV): sequencing the most valuable type-strain genomes for metagenomic binning, comparative biology and taxonomic classification.</title>
        <authorList>
            <person name="Goeker M."/>
        </authorList>
    </citation>
    <scope>NUCLEOTIDE SEQUENCE [LARGE SCALE GENOMIC DNA]</scope>
    <source>
        <strain evidence="15 16">DSM 19154</strain>
    </source>
</reference>
<dbReference type="InterPro" id="IPR005467">
    <property type="entry name" value="His_kinase_dom"/>
</dbReference>
<dbReference type="PRINTS" id="PR00344">
    <property type="entry name" value="BCTRLSENSOR"/>
</dbReference>
<evidence type="ECO:0000256" key="8">
    <source>
        <dbReference type="ARBA" id="ARBA00022777"/>
    </source>
</evidence>
<sequence length="345" mass="39675">MFIAYLFYKKSWIGLLGLVLLLTNALLVFDAGIHVEPYSIVYLNVLFLITCVVFFIWRYKKETSYYKSLLTLSDDLGDDWFERMPPPRYQFPDRIVYKLLENIYEQDQKKRHEDQSTQQMDHNDLVSWVHEMKTPLTAMKITIDAHRSNELAQRLQTNWLKIHLLLDRQLYISRLANSDSDLLPEELKVNDLLREEIRELSTWCMEKNIAIDLTGNTSSTAFTDKKSGGFVMRQVLTNAIKYSPTNGIIVINVDSDSNQSTVVTIKDDGPGIQAHDLPRIFDRGFTGENGRVQHTATGMGLYLAKEISKKLHIQIDVSSTVGEGTSISLLFTRKNSFEQIRQSVL</sequence>
<dbReference type="InterPro" id="IPR050351">
    <property type="entry name" value="BphY/WalK/GraS-like"/>
</dbReference>
<evidence type="ECO:0000256" key="9">
    <source>
        <dbReference type="ARBA" id="ARBA00022840"/>
    </source>
</evidence>
<evidence type="ECO:0000256" key="7">
    <source>
        <dbReference type="ARBA" id="ARBA00022741"/>
    </source>
</evidence>
<dbReference type="PROSITE" id="PS50109">
    <property type="entry name" value="HIS_KIN"/>
    <property type="match status" value="1"/>
</dbReference>
<evidence type="ECO:0000256" key="6">
    <source>
        <dbReference type="ARBA" id="ARBA00022692"/>
    </source>
</evidence>
<dbReference type="EMBL" id="JAUSUA010000002">
    <property type="protein sequence ID" value="MDQ0207300.1"/>
    <property type="molecule type" value="Genomic_DNA"/>
</dbReference>
<keyword evidence="11" id="KW-0902">Two-component regulatory system</keyword>
<dbReference type="SMART" id="SM00387">
    <property type="entry name" value="HATPase_c"/>
    <property type="match status" value="1"/>
</dbReference>
<dbReference type="GO" id="GO:0004673">
    <property type="term" value="F:protein histidine kinase activity"/>
    <property type="evidence" value="ECO:0007669"/>
    <property type="project" value="UniProtKB-EC"/>
</dbReference>
<feature type="domain" description="Histidine kinase" evidence="14">
    <location>
        <begin position="127"/>
        <end position="335"/>
    </location>
</feature>
<dbReference type="SUPFAM" id="SSF55874">
    <property type="entry name" value="ATPase domain of HSP90 chaperone/DNA topoisomerase II/histidine kinase"/>
    <property type="match status" value="1"/>
</dbReference>